<dbReference type="SUPFAM" id="SSF103473">
    <property type="entry name" value="MFS general substrate transporter"/>
    <property type="match status" value="1"/>
</dbReference>
<proteinExistence type="predicted"/>
<evidence type="ECO:0000313" key="2">
    <source>
        <dbReference type="EMBL" id="STW78730.1"/>
    </source>
</evidence>
<gene>
    <name evidence="2" type="primary">togT_2</name>
    <name evidence="2" type="ORF">NCTC11685_06043</name>
</gene>
<reference evidence="2 3" key="1">
    <citation type="submission" date="2018-06" db="EMBL/GenBank/DDBJ databases">
        <authorList>
            <consortium name="Pathogen Informatics"/>
            <person name="Doyle S."/>
        </authorList>
    </citation>
    <scope>NUCLEOTIDE SEQUENCE [LARGE SCALE GENOMIC DNA]</scope>
    <source>
        <strain evidence="2 3">NCTC11685</strain>
    </source>
</reference>
<dbReference type="Proteomes" id="UP000254863">
    <property type="component" value="Unassembled WGS sequence"/>
</dbReference>
<keyword evidence="1" id="KW-0472">Membrane</keyword>
<sequence>MARYTASAPQGLQGRPILLRHQLAYGGGNLLGSGALAISGAWLLYFYTTFCGLTLIEASFIFSVASIIDAISNPLMGYLTDNFWQNAAG</sequence>
<dbReference type="Pfam" id="PF13347">
    <property type="entry name" value="MFS_2"/>
    <property type="match status" value="1"/>
</dbReference>
<evidence type="ECO:0000313" key="3">
    <source>
        <dbReference type="Proteomes" id="UP000254863"/>
    </source>
</evidence>
<feature type="transmembrane region" description="Helical" evidence="1">
    <location>
        <begin position="53"/>
        <end position="71"/>
    </location>
</feature>
<name>A0A7H4PK07_9ENTR</name>
<feature type="transmembrane region" description="Helical" evidence="1">
    <location>
        <begin position="23"/>
        <end position="47"/>
    </location>
</feature>
<dbReference type="Gene3D" id="1.20.1250.20">
    <property type="entry name" value="MFS general substrate transporter like domains"/>
    <property type="match status" value="1"/>
</dbReference>
<protein>
    <submittedName>
        <fullName evidence="2">Putative oligogalacturonide transporter</fullName>
    </submittedName>
</protein>
<keyword evidence="1" id="KW-0812">Transmembrane</keyword>
<dbReference type="InterPro" id="IPR036259">
    <property type="entry name" value="MFS_trans_sf"/>
</dbReference>
<dbReference type="AlphaFoldDB" id="A0A7H4PK07"/>
<evidence type="ECO:0000256" key="1">
    <source>
        <dbReference type="SAM" id="Phobius"/>
    </source>
</evidence>
<organism evidence="2 3">
    <name type="scientific">Klebsiella michiganensis</name>
    <dbReference type="NCBI Taxonomy" id="1134687"/>
    <lineage>
        <taxon>Bacteria</taxon>
        <taxon>Pseudomonadati</taxon>
        <taxon>Pseudomonadota</taxon>
        <taxon>Gammaproteobacteria</taxon>
        <taxon>Enterobacterales</taxon>
        <taxon>Enterobacteriaceae</taxon>
        <taxon>Klebsiella/Raoultella group</taxon>
        <taxon>Klebsiella</taxon>
    </lineage>
</organism>
<dbReference type="EMBL" id="UGMS01000003">
    <property type="protein sequence ID" value="STW78730.1"/>
    <property type="molecule type" value="Genomic_DNA"/>
</dbReference>
<keyword evidence="1" id="KW-1133">Transmembrane helix</keyword>
<comment type="caution">
    <text evidence="2">The sequence shown here is derived from an EMBL/GenBank/DDBJ whole genome shotgun (WGS) entry which is preliminary data.</text>
</comment>
<accession>A0A7H4PK07</accession>